<feature type="domain" description="Aminoglycoside phosphotransferase" evidence="2">
    <location>
        <begin position="58"/>
        <end position="235"/>
    </location>
</feature>
<keyword evidence="3" id="KW-0808">Transferase</keyword>
<keyword evidence="1" id="KW-0732">Signal</keyword>
<accession>A0A5C3NI23</accession>
<dbReference type="SUPFAM" id="SSF56112">
    <property type="entry name" value="Protein kinase-like (PK-like)"/>
    <property type="match status" value="1"/>
</dbReference>
<protein>
    <submittedName>
        <fullName evidence="3">Kinase-like protein</fullName>
    </submittedName>
</protein>
<feature type="chain" id="PRO_5022977086" evidence="1">
    <location>
        <begin position="20"/>
        <end position="275"/>
    </location>
</feature>
<proteinExistence type="predicted"/>
<dbReference type="InterPro" id="IPR051678">
    <property type="entry name" value="AGP_Transferase"/>
</dbReference>
<dbReference type="InterPro" id="IPR011009">
    <property type="entry name" value="Kinase-like_dom_sf"/>
</dbReference>
<dbReference type="PANTHER" id="PTHR21310">
    <property type="entry name" value="AMINOGLYCOSIDE PHOSPHOTRANSFERASE-RELATED-RELATED"/>
    <property type="match status" value="1"/>
</dbReference>
<dbReference type="Gene3D" id="3.90.1200.10">
    <property type="match status" value="1"/>
</dbReference>
<evidence type="ECO:0000256" key="1">
    <source>
        <dbReference type="SAM" id="SignalP"/>
    </source>
</evidence>
<dbReference type="Pfam" id="PF01636">
    <property type="entry name" value="APH"/>
    <property type="match status" value="1"/>
</dbReference>
<dbReference type="AlphaFoldDB" id="A0A5C3NI23"/>
<keyword evidence="3" id="KW-0418">Kinase</keyword>
<name>A0A5C3NI23_9AGAM</name>
<feature type="signal peptide" evidence="1">
    <location>
        <begin position="1"/>
        <end position="19"/>
    </location>
</feature>
<evidence type="ECO:0000259" key="2">
    <source>
        <dbReference type="Pfam" id="PF01636"/>
    </source>
</evidence>
<keyword evidence="4" id="KW-1185">Reference proteome</keyword>
<evidence type="ECO:0000313" key="3">
    <source>
        <dbReference type="EMBL" id="TFK57384.1"/>
    </source>
</evidence>
<dbReference type="GO" id="GO:0016301">
    <property type="term" value="F:kinase activity"/>
    <property type="evidence" value="ECO:0007669"/>
    <property type="project" value="UniProtKB-KW"/>
</dbReference>
<dbReference type="CDD" id="cd05120">
    <property type="entry name" value="APH_ChoK_like"/>
    <property type="match status" value="1"/>
</dbReference>
<dbReference type="EMBL" id="ML213503">
    <property type="protein sequence ID" value="TFK57384.1"/>
    <property type="molecule type" value="Genomic_DNA"/>
</dbReference>
<dbReference type="OrthoDB" id="5404599at2759"/>
<sequence>MGILLKLWLLFPQRIRLWAYQLLVRVGLRLYGPTTSFSCFRLPFNLYAKAGYGVDVHEANALRFISQHVAGPLPSLVDVIPYPRFENGMFIVMTRLPGKPLALGLWDMSPEQRSLLASDLKRIIDQMRSIPPPQTGPKICAVDGGPVLCYRVCVDRVGPFETEADFYQWLSDRLVLEEQDRLKAFAKPVHSKTHPIYLTHNDFSPQNILVDENGRLTGLVDWACLSWFPQYWEWTRSYYAKESYGPWREMMDKIFGRYEEELAVEQELWKYTSPW</sequence>
<organism evidence="3 4">
    <name type="scientific">Heliocybe sulcata</name>
    <dbReference type="NCBI Taxonomy" id="5364"/>
    <lineage>
        <taxon>Eukaryota</taxon>
        <taxon>Fungi</taxon>
        <taxon>Dikarya</taxon>
        <taxon>Basidiomycota</taxon>
        <taxon>Agaricomycotina</taxon>
        <taxon>Agaricomycetes</taxon>
        <taxon>Gloeophyllales</taxon>
        <taxon>Gloeophyllaceae</taxon>
        <taxon>Heliocybe</taxon>
    </lineage>
</organism>
<reference evidence="3 4" key="1">
    <citation type="journal article" date="2019" name="Nat. Ecol. Evol.">
        <title>Megaphylogeny resolves global patterns of mushroom evolution.</title>
        <authorList>
            <person name="Varga T."/>
            <person name="Krizsan K."/>
            <person name="Foldi C."/>
            <person name="Dima B."/>
            <person name="Sanchez-Garcia M."/>
            <person name="Sanchez-Ramirez S."/>
            <person name="Szollosi G.J."/>
            <person name="Szarkandi J.G."/>
            <person name="Papp V."/>
            <person name="Albert L."/>
            <person name="Andreopoulos W."/>
            <person name="Angelini C."/>
            <person name="Antonin V."/>
            <person name="Barry K.W."/>
            <person name="Bougher N.L."/>
            <person name="Buchanan P."/>
            <person name="Buyck B."/>
            <person name="Bense V."/>
            <person name="Catcheside P."/>
            <person name="Chovatia M."/>
            <person name="Cooper J."/>
            <person name="Damon W."/>
            <person name="Desjardin D."/>
            <person name="Finy P."/>
            <person name="Geml J."/>
            <person name="Haridas S."/>
            <person name="Hughes K."/>
            <person name="Justo A."/>
            <person name="Karasinski D."/>
            <person name="Kautmanova I."/>
            <person name="Kiss B."/>
            <person name="Kocsube S."/>
            <person name="Kotiranta H."/>
            <person name="LaButti K.M."/>
            <person name="Lechner B.E."/>
            <person name="Liimatainen K."/>
            <person name="Lipzen A."/>
            <person name="Lukacs Z."/>
            <person name="Mihaltcheva S."/>
            <person name="Morgado L.N."/>
            <person name="Niskanen T."/>
            <person name="Noordeloos M.E."/>
            <person name="Ohm R.A."/>
            <person name="Ortiz-Santana B."/>
            <person name="Ovrebo C."/>
            <person name="Racz N."/>
            <person name="Riley R."/>
            <person name="Savchenko A."/>
            <person name="Shiryaev A."/>
            <person name="Soop K."/>
            <person name="Spirin V."/>
            <person name="Szebenyi C."/>
            <person name="Tomsovsky M."/>
            <person name="Tulloss R.E."/>
            <person name="Uehling J."/>
            <person name="Grigoriev I.V."/>
            <person name="Vagvolgyi C."/>
            <person name="Papp T."/>
            <person name="Martin F.M."/>
            <person name="Miettinen O."/>
            <person name="Hibbett D.S."/>
            <person name="Nagy L.G."/>
        </authorList>
    </citation>
    <scope>NUCLEOTIDE SEQUENCE [LARGE SCALE GENOMIC DNA]</scope>
    <source>
        <strain evidence="3 4">OMC1185</strain>
    </source>
</reference>
<evidence type="ECO:0000313" key="4">
    <source>
        <dbReference type="Proteomes" id="UP000305948"/>
    </source>
</evidence>
<dbReference type="STRING" id="5364.A0A5C3NI23"/>
<gene>
    <name evidence="3" type="ORF">OE88DRAFT_1730755</name>
</gene>
<dbReference type="InterPro" id="IPR002575">
    <property type="entry name" value="Aminoglycoside_PTrfase"/>
</dbReference>
<dbReference type="Proteomes" id="UP000305948">
    <property type="component" value="Unassembled WGS sequence"/>
</dbReference>
<dbReference type="PANTHER" id="PTHR21310:SF55">
    <property type="entry name" value="AMINOGLYCOSIDE PHOSPHOTRANSFERASE DOMAIN-CONTAINING PROTEIN"/>
    <property type="match status" value="1"/>
</dbReference>